<dbReference type="Pfam" id="PF13802">
    <property type="entry name" value="Gal_mutarotas_2"/>
    <property type="match status" value="1"/>
</dbReference>
<dbReference type="GO" id="GO:0004558">
    <property type="term" value="F:alpha-1,4-glucosidase activity"/>
    <property type="evidence" value="ECO:0007669"/>
    <property type="project" value="TreeGrafter"/>
</dbReference>
<name>A0A2J7QLY9_9NEOP</name>
<feature type="domain" description="P-type" evidence="4">
    <location>
        <begin position="171"/>
        <end position="234"/>
    </location>
</feature>
<sequence length="461" mass="52903">MQGAIKNIFRKMTNFGGVKTDETQPIDSGFNEQKMNDNRSSVMKETSGAEFNRLNVHYSSTTKLTPDDSKCPRQNVSTFLILLLVIILFMVIPIVNLLHFFHRLNSQWPSNEFNRVMTDHSHSNPRKEIMQERENTVVFHNIMRQVVEKVAHNNSVSSSPVIRPPKSASFKQCAKVSDELKFDCYPEDGTNESRCKARGCCWVPKKKKLLNKERNQNNRTQNTAFNVPYCFYPLSYGGYRFINITETPSGSVSFLQRTFKSPYPDDVEVIRMDIRYEAEQRLRIKIVDPLHSRFEPPYPEVPVVEHNLPNMDYKVQLDKTKTGFKVTRSSDNMVIFDAQDVGALIFADQFLQLSALLPSSYVYGLGEHRSTLLLSVQWQRFTMFNHDHGPVENANLYGSHPFYLMMEKSGKSHGVFLLNSNAMEVILQPAPAITFRTLGGLLDFFIFLGPSPQNVIQQYTK</sequence>
<keyword evidence="1" id="KW-1015">Disulfide bond</keyword>
<dbReference type="AlphaFoldDB" id="A0A2J7QLY9"/>
<dbReference type="PANTHER" id="PTHR22762">
    <property type="entry name" value="ALPHA-GLUCOSIDASE"/>
    <property type="match status" value="1"/>
</dbReference>
<evidence type="ECO:0000259" key="4">
    <source>
        <dbReference type="PROSITE" id="PS51448"/>
    </source>
</evidence>
<evidence type="ECO:0000256" key="3">
    <source>
        <dbReference type="SAM" id="Phobius"/>
    </source>
</evidence>
<dbReference type="GO" id="GO:0030246">
    <property type="term" value="F:carbohydrate binding"/>
    <property type="evidence" value="ECO:0007669"/>
    <property type="project" value="InterPro"/>
</dbReference>
<dbReference type="PANTHER" id="PTHR22762:SF131">
    <property type="entry name" value="GLYCOSIDE HYDROLASE FAMILY 31 N-TERMINAL DOMAIN-CONTAINING PROTEIN"/>
    <property type="match status" value="1"/>
</dbReference>
<dbReference type="Proteomes" id="UP000235965">
    <property type="component" value="Unassembled WGS sequence"/>
</dbReference>
<keyword evidence="3" id="KW-1133">Transmembrane helix</keyword>
<dbReference type="InterPro" id="IPR011013">
    <property type="entry name" value="Gal_mutarotase_sf_dom"/>
</dbReference>
<gene>
    <name evidence="5" type="ORF">B7P43_G01635</name>
</gene>
<dbReference type="CDD" id="cd00111">
    <property type="entry name" value="Trefoil"/>
    <property type="match status" value="1"/>
</dbReference>
<proteinExistence type="predicted"/>
<keyword evidence="3" id="KW-0472">Membrane</keyword>
<dbReference type="Pfam" id="PF00088">
    <property type="entry name" value="Trefoil"/>
    <property type="match status" value="1"/>
</dbReference>
<evidence type="ECO:0000313" key="5">
    <source>
        <dbReference type="EMBL" id="PNF29605.1"/>
    </source>
</evidence>
<dbReference type="InterPro" id="IPR000519">
    <property type="entry name" value="P_trefoil_dom"/>
</dbReference>
<keyword evidence="3" id="KW-0812">Transmembrane</keyword>
<dbReference type="GO" id="GO:0005975">
    <property type="term" value="P:carbohydrate metabolic process"/>
    <property type="evidence" value="ECO:0007669"/>
    <property type="project" value="InterPro"/>
</dbReference>
<keyword evidence="6" id="KW-1185">Reference proteome</keyword>
<reference evidence="5 6" key="1">
    <citation type="submission" date="2017-12" db="EMBL/GenBank/DDBJ databases">
        <title>Hemimetabolous genomes reveal molecular basis of termite eusociality.</title>
        <authorList>
            <person name="Harrison M.C."/>
            <person name="Jongepier E."/>
            <person name="Robertson H.M."/>
            <person name="Arning N."/>
            <person name="Bitard-Feildel T."/>
            <person name="Chao H."/>
            <person name="Childers C.P."/>
            <person name="Dinh H."/>
            <person name="Doddapaneni H."/>
            <person name="Dugan S."/>
            <person name="Gowin J."/>
            <person name="Greiner C."/>
            <person name="Han Y."/>
            <person name="Hu H."/>
            <person name="Hughes D.S.T."/>
            <person name="Huylmans A.-K."/>
            <person name="Kemena C."/>
            <person name="Kremer L.P.M."/>
            <person name="Lee S.L."/>
            <person name="Lopez-Ezquerra A."/>
            <person name="Mallet L."/>
            <person name="Monroy-Kuhn J.M."/>
            <person name="Moser A."/>
            <person name="Murali S.C."/>
            <person name="Muzny D.M."/>
            <person name="Otani S."/>
            <person name="Piulachs M.-D."/>
            <person name="Poelchau M."/>
            <person name="Qu J."/>
            <person name="Schaub F."/>
            <person name="Wada-Katsumata A."/>
            <person name="Worley K.C."/>
            <person name="Xie Q."/>
            <person name="Ylla G."/>
            <person name="Poulsen M."/>
            <person name="Gibbs R.A."/>
            <person name="Schal C."/>
            <person name="Richards S."/>
            <person name="Belles X."/>
            <person name="Korb J."/>
            <person name="Bornberg-Bauer E."/>
        </authorList>
    </citation>
    <scope>NUCLEOTIDE SEQUENCE [LARGE SCALE GENOMIC DNA]</scope>
    <source>
        <tissue evidence="5">Whole body</tissue>
    </source>
</reference>
<dbReference type="OrthoDB" id="1334205at2759"/>
<dbReference type="InterPro" id="IPR044913">
    <property type="entry name" value="P_trefoil_dom_sf"/>
</dbReference>
<dbReference type="EMBL" id="NEVH01013240">
    <property type="protein sequence ID" value="PNF29605.1"/>
    <property type="molecule type" value="Genomic_DNA"/>
</dbReference>
<dbReference type="SMART" id="SM00018">
    <property type="entry name" value="PD"/>
    <property type="match status" value="1"/>
</dbReference>
<feature type="transmembrane region" description="Helical" evidence="3">
    <location>
        <begin position="79"/>
        <end position="101"/>
    </location>
</feature>
<dbReference type="InterPro" id="IPR025887">
    <property type="entry name" value="Glyco_hydro_31_N_dom"/>
</dbReference>
<dbReference type="CDD" id="cd14752">
    <property type="entry name" value="GH31_N"/>
    <property type="match status" value="1"/>
</dbReference>
<dbReference type="EMBL" id="NEVH01013240">
    <property type="protein sequence ID" value="PNF29608.1"/>
    <property type="molecule type" value="Genomic_DNA"/>
</dbReference>
<protein>
    <recommendedName>
        <fullName evidence="4">P-type domain-containing protein</fullName>
    </recommendedName>
</protein>
<dbReference type="SUPFAM" id="SSF74650">
    <property type="entry name" value="Galactose mutarotase-like"/>
    <property type="match status" value="1"/>
</dbReference>
<dbReference type="Gene3D" id="4.10.110.10">
    <property type="entry name" value="Spasmolytic Protein, domain 1"/>
    <property type="match status" value="1"/>
</dbReference>
<evidence type="ECO:0000256" key="1">
    <source>
        <dbReference type="ARBA" id="ARBA00023157"/>
    </source>
</evidence>
<evidence type="ECO:0000256" key="2">
    <source>
        <dbReference type="PROSITE-ProRule" id="PRU00779"/>
    </source>
</evidence>
<dbReference type="Gene3D" id="2.60.40.1760">
    <property type="entry name" value="glycosyl hydrolase (family 31)"/>
    <property type="match status" value="1"/>
</dbReference>
<organism evidence="5 6">
    <name type="scientific">Cryptotermes secundus</name>
    <dbReference type="NCBI Taxonomy" id="105785"/>
    <lineage>
        <taxon>Eukaryota</taxon>
        <taxon>Metazoa</taxon>
        <taxon>Ecdysozoa</taxon>
        <taxon>Arthropoda</taxon>
        <taxon>Hexapoda</taxon>
        <taxon>Insecta</taxon>
        <taxon>Pterygota</taxon>
        <taxon>Neoptera</taxon>
        <taxon>Polyneoptera</taxon>
        <taxon>Dictyoptera</taxon>
        <taxon>Blattodea</taxon>
        <taxon>Blattoidea</taxon>
        <taxon>Termitoidae</taxon>
        <taxon>Kalotermitidae</taxon>
        <taxon>Cryptotermitinae</taxon>
        <taxon>Cryptotermes</taxon>
    </lineage>
</organism>
<evidence type="ECO:0000313" key="6">
    <source>
        <dbReference type="Proteomes" id="UP000235965"/>
    </source>
</evidence>
<accession>A0A2J7QLY9</accession>
<comment type="caution">
    <text evidence="5">The sequence shown here is derived from an EMBL/GenBank/DDBJ whole genome shotgun (WGS) entry which is preliminary data.</text>
</comment>
<dbReference type="PROSITE" id="PS51448">
    <property type="entry name" value="P_TREFOIL_2"/>
    <property type="match status" value="1"/>
</dbReference>
<dbReference type="EMBL" id="NEVH01013240">
    <property type="protein sequence ID" value="PNF29609.1"/>
    <property type="molecule type" value="Genomic_DNA"/>
</dbReference>
<comment type="caution">
    <text evidence="2">Lacks conserved residue(s) required for the propagation of feature annotation.</text>
</comment>